<dbReference type="STRING" id="1121421.SAMN02745123_02514"/>
<evidence type="ECO:0000256" key="1">
    <source>
        <dbReference type="SAM" id="Phobius"/>
    </source>
</evidence>
<proteinExistence type="predicted"/>
<reference evidence="3" key="1">
    <citation type="submission" date="2016-11" db="EMBL/GenBank/DDBJ databases">
        <authorList>
            <person name="Varghese N."/>
            <person name="Submissions S."/>
        </authorList>
    </citation>
    <scope>NUCLEOTIDE SEQUENCE [LARGE SCALE GENOMIC DNA]</scope>
    <source>
        <strain evidence="3">DSM 10349</strain>
    </source>
</reference>
<protein>
    <submittedName>
        <fullName evidence="2">Uncharacterized protein</fullName>
    </submittedName>
</protein>
<feature type="transmembrane region" description="Helical" evidence="1">
    <location>
        <begin position="83"/>
        <end position="102"/>
    </location>
</feature>
<feature type="transmembrane region" description="Helical" evidence="1">
    <location>
        <begin position="54"/>
        <end position="71"/>
    </location>
</feature>
<feature type="transmembrane region" description="Helical" evidence="1">
    <location>
        <begin position="7"/>
        <end position="25"/>
    </location>
</feature>
<accession>A0A1M6TYX3</accession>
<dbReference type="Proteomes" id="UP000183997">
    <property type="component" value="Unassembled WGS sequence"/>
</dbReference>
<feature type="transmembrane region" description="Helical" evidence="1">
    <location>
        <begin position="31"/>
        <end position="47"/>
    </location>
</feature>
<dbReference type="AlphaFoldDB" id="A0A1M6TYX3"/>
<dbReference type="OrthoDB" id="9900072at2"/>
<evidence type="ECO:0000313" key="3">
    <source>
        <dbReference type="Proteomes" id="UP000183997"/>
    </source>
</evidence>
<dbReference type="EMBL" id="FRAR01000018">
    <property type="protein sequence ID" value="SHK62090.1"/>
    <property type="molecule type" value="Genomic_DNA"/>
</dbReference>
<evidence type="ECO:0000313" key="2">
    <source>
        <dbReference type="EMBL" id="SHK62090.1"/>
    </source>
</evidence>
<organism evidence="2 3">
    <name type="scientific">Desulforamulus aeronauticus DSM 10349</name>
    <dbReference type="NCBI Taxonomy" id="1121421"/>
    <lineage>
        <taxon>Bacteria</taxon>
        <taxon>Bacillati</taxon>
        <taxon>Bacillota</taxon>
        <taxon>Clostridia</taxon>
        <taxon>Eubacteriales</taxon>
        <taxon>Peptococcaceae</taxon>
        <taxon>Desulforamulus</taxon>
    </lineage>
</organism>
<sequence>MKHSLGKYLLVLFIPASIVLLVISGADFENVYENILLIVTLVGLVYIRRLKSKPLLIGWCIFTLGVTLDFLDQFIKIPDFLELYLEEPALVIGLAIAVYSFYQMAKKQKVHT</sequence>
<keyword evidence="3" id="KW-1185">Reference proteome</keyword>
<name>A0A1M6TYX3_9FIRM</name>
<keyword evidence="1" id="KW-0472">Membrane</keyword>
<keyword evidence="1" id="KW-1133">Transmembrane helix</keyword>
<keyword evidence="1" id="KW-0812">Transmembrane</keyword>
<gene>
    <name evidence="2" type="ORF">SAMN02745123_02514</name>
</gene>
<dbReference type="RefSeq" id="WP_072914873.1">
    <property type="nucleotide sequence ID" value="NZ_FRAR01000018.1"/>
</dbReference>